<comment type="similarity">
    <text evidence="1">Belongs to the class-I pyridine nucleotide-disulfide oxidoreductase family.</text>
</comment>
<dbReference type="Gene3D" id="3.30.390.30">
    <property type="match status" value="1"/>
</dbReference>
<name>A0ABR3QT77_9PLEO</name>
<dbReference type="PIRSF" id="PIRSF000350">
    <property type="entry name" value="Mercury_reductase_MerA"/>
    <property type="match status" value="1"/>
</dbReference>
<evidence type="ECO:0000256" key="4">
    <source>
        <dbReference type="ARBA" id="ARBA00023027"/>
    </source>
</evidence>
<accession>A0ABR3QT77</accession>
<reference evidence="7 8" key="1">
    <citation type="submission" date="2024-02" db="EMBL/GenBank/DDBJ databases">
        <title>De novo assembly and annotation of 12 fungi associated with fruit tree decline syndrome in Ontario, Canada.</title>
        <authorList>
            <person name="Sulman M."/>
            <person name="Ellouze W."/>
            <person name="Ilyukhin E."/>
        </authorList>
    </citation>
    <scope>NUCLEOTIDE SEQUENCE [LARGE SCALE GENOMIC DNA]</scope>
    <source>
        <strain evidence="7 8">M42-189</strain>
    </source>
</reference>
<dbReference type="Pfam" id="PF02852">
    <property type="entry name" value="Pyr_redox_dim"/>
    <property type="match status" value="1"/>
</dbReference>
<evidence type="ECO:0000256" key="1">
    <source>
        <dbReference type="ARBA" id="ARBA00007532"/>
    </source>
</evidence>
<dbReference type="InterPro" id="IPR050151">
    <property type="entry name" value="Class-I_Pyr_Nuc-Dis_Oxidored"/>
</dbReference>
<organism evidence="7 8">
    <name type="scientific">Paraconiothyrium brasiliense</name>
    <dbReference type="NCBI Taxonomy" id="300254"/>
    <lineage>
        <taxon>Eukaryota</taxon>
        <taxon>Fungi</taxon>
        <taxon>Dikarya</taxon>
        <taxon>Ascomycota</taxon>
        <taxon>Pezizomycotina</taxon>
        <taxon>Dothideomycetes</taxon>
        <taxon>Pleosporomycetidae</taxon>
        <taxon>Pleosporales</taxon>
        <taxon>Massarineae</taxon>
        <taxon>Didymosphaeriaceae</taxon>
        <taxon>Paraconiothyrium</taxon>
    </lineage>
</organism>
<dbReference type="PRINTS" id="PR00368">
    <property type="entry name" value="FADPNR"/>
</dbReference>
<dbReference type="PRINTS" id="PR00411">
    <property type="entry name" value="PNDRDTASEI"/>
</dbReference>
<dbReference type="InterPro" id="IPR023753">
    <property type="entry name" value="FAD/NAD-binding_dom"/>
</dbReference>
<protein>
    <submittedName>
        <fullName evidence="7">Uncharacterized protein</fullName>
    </submittedName>
</protein>
<evidence type="ECO:0000259" key="5">
    <source>
        <dbReference type="Pfam" id="PF02852"/>
    </source>
</evidence>
<dbReference type="Pfam" id="PF07992">
    <property type="entry name" value="Pyr_redox_2"/>
    <property type="match status" value="1"/>
</dbReference>
<keyword evidence="3" id="KW-0274">FAD</keyword>
<dbReference type="InterPro" id="IPR016156">
    <property type="entry name" value="FAD/NAD-linked_Rdtase_dimer_sf"/>
</dbReference>
<keyword evidence="2" id="KW-0285">Flavoprotein</keyword>
<dbReference type="SUPFAM" id="SSF51905">
    <property type="entry name" value="FAD/NAD(P)-binding domain"/>
    <property type="match status" value="1"/>
</dbReference>
<dbReference type="PANTHER" id="PTHR22912:SF151">
    <property type="entry name" value="DIHYDROLIPOYL DEHYDROGENASE, MITOCHONDRIAL"/>
    <property type="match status" value="1"/>
</dbReference>
<dbReference type="Proteomes" id="UP001521785">
    <property type="component" value="Unassembled WGS sequence"/>
</dbReference>
<evidence type="ECO:0000259" key="6">
    <source>
        <dbReference type="Pfam" id="PF07992"/>
    </source>
</evidence>
<keyword evidence="4" id="KW-0520">NAD</keyword>
<feature type="domain" description="Pyridine nucleotide-disulphide oxidoreductase dimerisation" evidence="5">
    <location>
        <begin position="389"/>
        <end position="495"/>
    </location>
</feature>
<evidence type="ECO:0000313" key="8">
    <source>
        <dbReference type="Proteomes" id="UP001521785"/>
    </source>
</evidence>
<keyword evidence="8" id="KW-1185">Reference proteome</keyword>
<proteinExistence type="inferred from homology"/>
<dbReference type="EMBL" id="JAKJXO020000016">
    <property type="protein sequence ID" value="KAL1595273.1"/>
    <property type="molecule type" value="Genomic_DNA"/>
</dbReference>
<feature type="domain" description="FAD/NAD(P)-binding" evidence="6">
    <location>
        <begin position="14"/>
        <end position="355"/>
    </location>
</feature>
<dbReference type="InterPro" id="IPR001100">
    <property type="entry name" value="Pyr_nuc-diS_OxRdtase"/>
</dbReference>
<dbReference type="PANTHER" id="PTHR22912">
    <property type="entry name" value="DISULFIDE OXIDOREDUCTASE"/>
    <property type="match status" value="1"/>
</dbReference>
<dbReference type="Gene3D" id="3.50.50.60">
    <property type="entry name" value="FAD/NAD(P)-binding domain"/>
    <property type="match status" value="2"/>
</dbReference>
<sequence length="504" mass="53153">MPTHPPSSLDKQVFDVICLGSGWAGRVLAARCVASGLSALIVEKELIGGDCPFWACIPSKALLRPAEALDDARQVGGARERLSSTSVSVDAESVFRRRDLYTSGWDDTKVAVPMVESSGAHIVRGVGRITGVKKVNVTLDIGGGKYESIDLEARQAVAICTGSEPIMPDIPGLLDAKPWGPREATSSSVVPESLFIIGGGVLSVEMATVYQSLGSKVILASRTPELLPSVDSQAGEIVRNKLESRGARILTSTEVTLVKRDHSSASVTITLSADGHSQNISTSEILVATGRRPVVHHLGLESIGYDPALIETKSPIMVDESLVVKSISSNSSPWLYAAGDVNGRALLTHTAKYHGRIAANAIIARARNAFPSQSSAFDSFSASADRTAVPQVIFSDPVVASVGLTRKVAEQKGRDVSTVTAPVRTPGATLHAEGYEMGWAQWVLEKDTGVLLGATFVGSEVSDLLHASTVAIVGAMRVEQLVHAIPCFPTMSEVYLNLVDAAGV</sequence>
<evidence type="ECO:0000256" key="2">
    <source>
        <dbReference type="ARBA" id="ARBA00022630"/>
    </source>
</evidence>
<gene>
    <name evidence="7" type="ORF">SLS60_009963</name>
</gene>
<dbReference type="InterPro" id="IPR036188">
    <property type="entry name" value="FAD/NAD-bd_sf"/>
</dbReference>
<evidence type="ECO:0000256" key="3">
    <source>
        <dbReference type="ARBA" id="ARBA00022827"/>
    </source>
</evidence>
<dbReference type="SUPFAM" id="SSF55424">
    <property type="entry name" value="FAD/NAD-linked reductases, dimerisation (C-terminal) domain"/>
    <property type="match status" value="1"/>
</dbReference>
<evidence type="ECO:0000313" key="7">
    <source>
        <dbReference type="EMBL" id="KAL1595273.1"/>
    </source>
</evidence>
<dbReference type="InterPro" id="IPR004099">
    <property type="entry name" value="Pyr_nucl-diS_OxRdtase_dimer"/>
</dbReference>
<comment type="caution">
    <text evidence="7">The sequence shown here is derived from an EMBL/GenBank/DDBJ whole genome shotgun (WGS) entry which is preliminary data.</text>
</comment>